<evidence type="ECO:0000313" key="2">
    <source>
        <dbReference type="EMBL" id="WAQ92507.1"/>
    </source>
</evidence>
<accession>A0ABY7D895</accession>
<dbReference type="RefSeq" id="XP_053028062.1">
    <property type="nucleotide sequence ID" value="XM_053164103.1"/>
</dbReference>
<organism evidence="2 3">
    <name type="scientific">Puccinia triticina</name>
    <dbReference type="NCBI Taxonomy" id="208348"/>
    <lineage>
        <taxon>Eukaryota</taxon>
        <taxon>Fungi</taxon>
        <taxon>Dikarya</taxon>
        <taxon>Basidiomycota</taxon>
        <taxon>Pucciniomycotina</taxon>
        <taxon>Pucciniomycetes</taxon>
        <taxon>Pucciniales</taxon>
        <taxon>Pucciniaceae</taxon>
        <taxon>Puccinia</taxon>
    </lineage>
</organism>
<name>A0ABY7D895_9BASI</name>
<dbReference type="EMBL" id="CP110436">
    <property type="protein sequence ID" value="WAQ92507.1"/>
    <property type="molecule type" value="Genomic_DNA"/>
</dbReference>
<keyword evidence="3" id="KW-1185">Reference proteome</keyword>
<proteinExistence type="predicted"/>
<sequence length="67" mass="7348">MQLSLPLAPPMLRAYAALKGGPKLPNEMRGTGFNVGTRTNATDPGTMWRQTQGRSVGFSYCRITDYV</sequence>
<evidence type="ECO:0000256" key="1">
    <source>
        <dbReference type="SAM" id="MobiDB-lite"/>
    </source>
</evidence>
<dbReference type="GeneID" id="77804998"/>
<feature type="region of interest" description="Disordered" evidence="1">
    <location>
        <begin position="26"/>
        <end position="48"/>
    </location>
</feature>
<gene>
    <name evidence="2" type="ORF">PtA15_16A415</name>
</gene>
<reference evidence="2" key="1">
    <citation type="submission" date="2022-10" db="EMBL/GenBank/DDBJ databases">
        <title>Puccinia triticina Genome sequencing and assembly.</title>
        <authorList>
            <person name="Li C."/>
        </authorList>
    </citation>
    <scope>NUCLEOTIDE SEQUENCE</scope>
    <source>
        <strain evidence="2">Pt15</strain>
    </source>
</reference>
<feature type="compositionally biased region" description="Polar residues" evidence="1">
    <location>
        <begin position="34"/>
        <end position="48"/>
    </location>
</feature>
<evidence type="ECO:0000313" key="3">
    <source>
        <dbReference type="Proteomes" id="UP001164743"/>
    </source>
</evidence>
<protein>
    <submittedName>
        <fullName evidence="2">Uncharacterized protein</fullName>
    </submittedName>
</protein>
<dbReference type="Proteomes" id="UP001164743">
    <property type="component" value="Chromosome 16A"/>
</dbReference>